<evidence type="ECO:0000256" key="2">
    <source>
        <dbReference type="ARBA" id="ARBA00022833"/>
    </source>
</evidence>
<evidence type="ECO:0000256" key="3">
    <source>
        <dbReference type="PROSITE-ProRule" id="PRU00175"/>
    </source>
</evidence>
<dbReference type="InterPro" id="IPR013083">
    <property type="entry name" value="Znf_RING/FYVE/PHD"/>
</dbReference>
<feature type="compositionally biased region" description="Basic residues" evidence="4">
    <location>
        <begin position="207"/>
        <end position="222"/>
    </location>
</feature>
<feature type="compositionally biased region" description="Low complexity" evidence="4">
    <location>
        <begin position="387"/>
        <end position="418"/>
    </location>
</feature>
<reference evidence="6" key="1">
    <citation type="submission" date="2018-10" db="EMBL/GenBank/DDBJ databases">
        <title>Transcriptome assembly of Aceria tosichella (Wheat curl mite) Type 2.</title>
        <authorList>
            <person name="Scully E.D."/>
            <person name="Geib S.M."/>
            <person name="Palmer N.A."/>
            <person name="Gupta A.K."/>
            <person name="Sarath G."/>
            <person name="Tatineni S."/>
        </authorList>
    </citation>
    <scope>NUCLEOTIDE SEQUENCE</scope>
    <source>
        <strain evidence="6">LincolnNE</strain>
    </source>
</reference>
<keyword evidence="1 3" id="KW-0863">Zinc-finger</keyword>
<sequence length="538" mass="60556">MMSGAGATGYPCVLDELYLMNESHAFYTSTNTFRNPIFDSLNVQENSPRRSSNLVRKDNRDQQRNYNNNNNKTRDHNNHQQHKDSLKSHSLSSSSSSATSKLSLMGQTREKWADFCDNFAFSARNKLFVMETNFKRRLRALRRFLDKKLPPWVAPITTTARTTTATTNRQNKRQPHHHHQHDKRQTLSGYMAAGSNLGELLREERKKQQHQLHLHSQTKHQHRESPPLLFNLSEPISAKALGAQQEHILSRLERIKRDNQKLSASSSLLQSRSWLAGESSMEEEEEDEQEDEEQEEGGVRVKDNESCCPGRARSRRGSRLCHPGWRGHISRRRSPRIPKSASSPSCRQVTVPFSMGSSAKDESSSTSSDTSHQPPPTLGTASRGHESTPAATSTKTNTAKATGPKLAPPAAATTTSSRSSTFTKCAKAAAAATSRWPAISSVQGQTKKSSQDSLEQKRTCIVCYERTPNIMTLPCEHSDVCSDCFIEIIYMAVKNSQYPLRCVLCRQKVERIRCSRRLVLSVIKRNRTKSTKFGLLSF</sequence>
<feature type="region of interest" description="Disordered" evidence="4">
    <location>
        <begin position="162"/>
        <end position="188"/>
    </location>
</feature>
<dbReference type="PROSITE" id="PS50089">
    <property type="entry name" value="ZF_RING_2"/>
    <property type="match status" value="1"/>
</dbReference>
<evidence type="ECO:0000259" key="5">
    <source>
        <dbReference type="PROSITE" id="PS50089"/>
    </source>
</evidence>
<proteinExistence type="predicted"/>
<accession>A0A6G1S353</accession>
<feature type="compositionally biased region" description="Basic and acidic residues" evidence="4">
    <location>
        <begin position="72"/>
        <end position="87"/>
    </location>
</feature>
<dbReference type="Gene3D" id="3.30.40.10">
    <property type="entry name" value="Zinc/RING finger domain, C3HC4 (zinc finger)"/>
    <property type="match status" value="1"/>
</dbReference>
<dbReference type="Pfam" id="PF13920">
    <property type="entry name" value="zf-C3HC4_3"/>
    <property type="match status" value="1"/>
</dbReference>
<organism evidence="6">
    <name type="scientific">Aceria tosichella</name>
    <name type="common">wheat curl mite</name>
    <dbReference type="NCBI Taxonomy" id="561515"/>
    <lineage>
        <taxon>Eukaryota</taxon>
        <taxon>Metazoa</taxon>
        <taxon>Ecdysozoa</taxon>
        <taxon>Arthropoda</taxon>
        <taxon>Chelicerata</taxon>
        <taxon>Arachnida</taxon>
        <taxon>Acari</taxon>
        <taxon>Acariformes</taxon>
        <taxon>Trombidiformes</taxon>
        <taxon>Prostigmata</taxon>
        <taxon>Eupodina</taxon>
        <taxon>Eriophyoidea</taxon>
        <taxon>Eriophyidae</taxon>
        <taxon>Eriophyinae</taxon>
        <taxon>Aceriini</taxon>
        <taxon>Aceria</taxon>
    </lineage>
</organism>
<gene>
    <name evidence="6" type="ORF">g.12881</name>
</gene>
<feature type="domain" description="RING-type" evidence="5">
    <location>
        <begin position="460"/>
        <end position="506"/>
    </location>
</feature>
<feature type="compositionally biased region" description="Basic residues" evidence="4">
    <location>
        <begin position="170"/>
        <end position="182"/>
    </location>
</feature>
<dbReference type="GO" id="GO:0008270">
    <property type="term" value="F:zinc ion binding"/>
    <property type="evidence" value="ECO:0007669"/>
    <property type="project" value="UniProtKB-KW"/>
</dbReference>
<feature type="compositionally biased region" description="Polar residues" evidence="4">
    <location>
        <begin position="43"/>
        <end position="54"/>
    </location>
</feature>
<feature type="region of interest" description="Disordered" evidence="4">
    <location>
        <begin position="43"/>
        <end position="99"/>
    </location>
</feature>
<dbReference type="EMBL" id="GGYP01000154">
    <property type="protein sequence ID" value="MDE44925.1"/>
    <property type="molecule type" value="Transcribed_RNA"/>
</dbReference>
<dbReference type="AlphaFoldDB" id="A0A6G1S353"/>
<protein>
    <recommendedName>
        <fullName evidence="5">RING-type domain-containing protein</fullName>
    </recommendedName>
</protein>
<feature type="compositionally biased region" description="Low complexity" evidence="4">
    <location>
        <begin position="88"/>
        <end position="99"/>
    </location>
</feature>
<keyword evidence="1 3" id="KW-0479">Metal-binding</keyword>
<evidence type="ECO:0000256" key="4">
    <source>
        <dbReference type="SAM" id="MobiDB-lite"/>
    </source>
</evidence>
<dbReference type="SUPFAM" id="SSF57850">
    <property type="entry name" value="RING/U-box"/>
    <property type="match status" value="1"/>
</dbReference>
<evidence type="ECO:0000256" key="1">
    <source>
        <dbReference type="ARBA" id="ARBA00022771"/>
    </source>
</evidence>
<dbReference type="InterPro" id="IPR001841">
    <property type="entry name" value="Znf_RING"/>
</dbReference>
<name>A0A6G1S353_9ACAR</name>
<feature type="region of interest" description="Disordered" evidence="4">
    <location>
        <begin position="273"/>
        <end position="418"/>
    </location>
</feature>
<feature type="region of interest" description="Disordered" evidence="4">
    <location>
        <begin position="204"/>
        <end position="225"/>
    </location>
</feature>
<evidence type="ECO:0000313" key="6">
    <source>
        <dbReference type="EMBL" id="MDE44925.1"/>
    </source>
</evidence>
<keyword evidence="2" id="KW-0862">Zinc</keyword>
<feature type="compositionally biased region" description="Acidic residues" evidence="4">
    <location>
        <begin position="280"/>
        <end position="296"/>
    </location>
</feature>